<accession>I7MN44</accession>
<dbReference type="KEGG" id="tet:TTHERM_00527240"/>
<keyword evidence="3" id="KW-1185">Reference proteome</keyword>
<dbReference type="OrthoDB" id="302623at2759"/>
<dbReference type="InParanoid" id="I7MN44"/>
<keyword evidence="1" id="KW-0812">Transmembrane</keyword>
<dbReference type="RefSeq" id="XP_001028129.2">
    <property type="nucleotide sequence ID" value="XM_001028129.2"/>
</dbReference>
<name>I7MN44_TETTS</name>
<keyword evidence="1" id="KW-1133">Transmembrane helix</keyword>
<reference evidence="3" key="1">
    <citation type="journal article" date="2006" name="PLoS Biol.">
        <title>Macronuclear genome sequence of the ciliate Tetrahymena thermophila, a model eukaryote.</title>
        <authorList>
            <person name="Eisen J.A."/>
            <person name="Coyne R.S."/>
            <person name="Wu M."/>
            <person name="Wu D."/>
            <person name="Thiagarajan M."/>
            <person name="Wortman J.R."/>
            <person name="Badger J.H."/>
            <person name="Ren Q."/>
            <person name="Amedeo P."/>
            <person name="Jones K.M."/>
            <person name="Tallon L.J."/>
            <person name="Delcher A.L."/>
            <person name="Salzberg S.L."/>
            <person name="Silva J.C."/>
            <person name="Haas B.J."/>
            <person name="Majoros W.H."/>
            <person name="Farzad M."/>
            <person name="Carlton J.M."/>
            <person name="Smith R.K. Jr."/>
            <person name="Garg J."/>
            <person name="Pearlman R.E."/>
            <person name="Karrer K.M."/>
            <person name="Sun L."/>
            <person name="Manning G."/>
            <person name="Elde N.C."/>
            <person name="Turkewitz A.P."/>
            <person name="Asai D.J."/>
            <person name="Wilkes D.E."/>
            <person name="Wang Y."/>
            <person name="Cai H."/>
            <person name="Collins K."/>
            <person name="Stewart B.A."/>
            <person name="Lee S.R."/>
            <person name="Wilamowska K."/>
            <person name="Weinberg Z."/>
            <person name="Ruzzo W.L."/>
            <person name="Wloga D."/>
            <person name="Gaertig J."/>
            <person name="Frankel J."/>
            <person name="Tsao C.-C."/>
            <person name="Gorovsky M.A."/>
            <person name="Keeling P.J."/>
            <person name="Waller R.F."/>
            <person name="Patron N.J."/>
            <person name="Cherry J.M."/>
            <person name="Stover N.A."/>
            <person name="Krieger C.J."/>
            <person name="del Toro C."/>
            <person name="Ryder H.F."/>
            <person name="Williamson S.C."/>
            <person name="Barbeau R.A."/>
            <person name="Hamilton E.P."/>
            <person name="Orias E."/>
        </authorList>
    </citation>
    <scope>NUCLEOTIDE SEQUENCE [LARGE SCALE GENOMIC DNA]</scope>
    <source>
        <strain evidence="3">SB210</strain>
    </source>
</reference>
<sequence>MDLRKIDLFSQSFQFNVGGQQIRQGTKTGAFLSLVILLITIVYFIYLSYQYFTNQIDPKFRAQRFITEDTTEIALRNDLIGFRFEYDVNTSIDSLQAQQNLTYLVHYAYFLYQNQSHLKQIPVKIIKCTNQELEGFNCLDFSSISNNNLMLNTKQNILSQILIYTYGCYDIDSVKSTIPNNCANQTDIDNMINGEQAQFSLKLFTSQYNTTSQKVQVNYRNAQIILLSDQFALTILKAQKQITNIKQGFLIQSEKEFSSPIEYQLSNQNFDRNFSLSNAQFDPYIQVNLLMDEIIQQFQIQYPTFPEIISIVNGTFALLMTLGLLGRFLSKKQLNEEIYLLFLQNMYHDTYEQLISANKIFEQKERICLNTQSKNNNKNIEECVDTIDSPNLAVPNFSTKLKQWVDTSSKINDFSDQLLKKTLETEYQDNQIIQTKLNNTNSVFSFTNADIEQDQDKSNFVHQFKLDFVPQSSKSDQMADKQLQQLILSKFQEGNKQKQQKDQNQQVLRKFSLFSLNQEDKGINKSAPKASLFMEKSNKLDISSTSNSIDKKKRVLSISVKKSQFGQKSLSNSTKIQRNKNQDVNEIAEHFKQKLKLLSDQKISEKIKNIIFSMKILKKKQSNEFKDLDSSIKKLIDSQVNKSLDILQVYKEIIFIKKALMILLTKDQLAAISLVGCSPYFLSKELFDIEKKKYQELYQKIFIQMLKQRFSK</sequence>
<keyword evidence="1" id="KW-0472">Membrane</keyword>
<dbReference type="Proteomes" id="UP000009168">
    <property type="component" value="Unassembled WGS sequence"/>
</dbReference>
<protein>
    <submittedName>
        <fullName evidence="2">AMP-binding enzyme family protein</fullName>
    </submittedName>
</protein>
<dbReference type="GeneID" id="7839267"/>
<evidence type="ECO:0000313" key="3">
    <source>
        <dbReference type="Proteomes" id="UP000009168"/>
    </source>
</evidence>
<dbReference type="EMBL" id="GG662209">
    <property type="protein sequence ID" value="EAS07887.2"/>
    <property type="molecule type" value="Genomic_DNA"/>
</dbReference>
<dbReference type="AlphaFoldDB" id="I7MN44"/>
<evidence type="ECO:0000256" key="1">
    <source>
        <dbReference type="SAM" id="Phobius"/>
    </source>
</evidence>
<evidence type="ECO:0000313" key="2">
    <source>
        <dbReference type="EMBL" id="EAS07887.2"/>
    </source>
</evidence>
<gene>
    <name evidence="2" type="ORF">TTHERM_00527240</name>
</gene>
<feature type="transmembrane region" description="Helical" evidence="1">
    <location>
        <begin position="30"/>
        <end position="49"/>
    </location>
</feature>
<organism evidence="2 3">
    <name type="scientific">Tetrahymena thermophila (strain SB210)</name>
    <dbReference type="NCBI Taxonomy" id="312017"/>
    <lineage>
        <taxon>Eukaryota</taxon>
        <taxon>Sar</taxon>
        <taxon>Alveolata</taxon>
        <taxon>Ciliophora</taxon>
        <taxon>Intramacronucleata</taxon>
        <taxon>Oligohymenophorea</taxon>
        <taxon>Hymenostomatida</taxon>
        <taxon>Tetrahymenina</taxon>
        <taxon>Tetrahymenidae</taxon>
        <taxon>Tetrahymena</taxon>
    </lineage>
</organism>
<proteinExistence type="predicted"/>